<dbReference type="SUPFAM" id="SSF51126">
    <property type="entry name" value="Pectin lyase-like"/>
    <property type="match status" value="1"/>
</dbReference>
<feature type="region of interest" description="Disordered" evidence="1">
    <location>
        <begin position="384"/>
        <end position="404"/>
    </location>
</feature>
<dbReference type="OrthoDB" id="5666689at2"/>
<dbReference type="InterPro" id="IPR008638">
    <property type="entry name" value="FhaB/CdiA-like_TPS"/>
</dbReference>
<proteinExistence type="predicted"/>
<dbReference type="Pfam" id="PF13018">
    <property type="entry name" value="ESPR"/>
    <property type="match status" value="1"/>
</dbReference>
<dbReference type="InterPro" id="IPR012334">
    <property type="entry name" value="Pectin_lyas_fold"/>
</dbReference>
<dbReference type="InterPro" id="IPR010069">
    <property type="entry name" value="CdiA_FHA1_rpt"/>
</dbReference>
<feature type="region of interest" description="Disordered" evidence="1">
    <location>
        <begin position="3306"/>
        <end position="3338"/>
    </location>
</feature>
<dbReference type="GO" id="GO:0003824">
    <property type="term" value="F:catalytic activity"/>
    <property type="evidence" value="ECO:0007669"/>
    <property type="project" value="UniProtKB-ARBA"/>
</dbReference>
<feature type="compositionally biased region" description="Basic and acidic residues" evidence="1">
    <location>
        <begin position="3306"/>
        <end position="3316"/>
    </location>
</feature>
<organism evidence="3 4">
    <name type="scientific">Pseudorhodoferax soli</name>
    <dbReference type="NCBI Taxonomy" id="545864"/>
    <lineage>
        <taxon>Bacteria</taxon>
        <taxon>Pseudomonadati</taxon>
        <taxon>Pseudomonadota</taxon>
        <taxon>Betaproteobacteria</taxon>
        <taxon>Burkholderiales</taxon>
        <taxon>Comamonadaceae</taxon>
    </lineage>
</organism>
<feature type="domain" description="Filamentous haemagglutinin FhaB/tRNA nuclease CdiA-like TPS" evidence="2">
    <location>
        <begin position="72"/>
        <end position="192"/>
    </location>
</feature>
<dbReference type="InterPro" id="IPR011050">
    <property type="entry name" value="Pectin_lyase_fold/virulence"/>
</dbReference>
<comment type="caution">
    <text evidence="3">The sequence shown here is derived from an EMBL/GenBank/DDBJ whole genome shotgun (WGS) entry which is preliminary data.</text>
</comment>
<reference evidence="3 4" key="1">
    <citation type="submission" date="2018-07" db="EMBL/GenBank/DDBJ databases">
        <title>Genomic Encyclopedia of Type Strains, Phase IV (KMG-IV): sequencing the most valuable type-strain genomes for metagenomic binning, comparative biology and taxonomic classification.</title>
        <authorList>
            <person name="Goeker M."/>
        </authorList>
    </citation>
    <scope>NUCLEOTIDE SEQUENCE [LARGE SCALE GENOMIC DNA]</scope>
    <source>
        <strain evidence="3 4">DSM 21634</strain>
    </source>
</reference>
<gene>
    <name evidence="3" type="ORF">DES41_1011281</name>
</gene>
<sequence length="3792" mass="383805">MNKNLHRIVFNAARGQRMAVQETARSAGKAASGTTVLVAASLITLAAVPAMGQIAADPNASGSLRPTVLAAPGGAALVNIQTPSAAGVSRNVYRQFDVGPQGAVLNNSRTAAQTRLAGQVAGNPWLARGPARIILNEVNSADPSRLRGYVEVAGQRAEVVIANPSGIQVDGAGFINTNRATLTTGSPQFGAAGALDGFLVRGGTIVIDGAGLDAASTDYVAILSRALRVNAGIWASDLTAVVGTDGATGVAPKPVSGATPVFALDVSALGGMYAGKITLVGTGAGVGVRNAGHIGAGVGGLVVTASGRLENAGTLEGGRVELASGEDIHNRGGRIHQAGSMVLQLAGSTVRNSAGGQIGMPTRAAANTANTEAATLAASAPTTAPGVSAVADPTPQAPSPAGTPGSVTAQGTLHNEGGRIDAAGTLTLQAHDIDNTGGAMHIERLSFDGRHFGNAAGQLSVRGDFSASAERFDNAGGQLQAGRIAIVSRSDLDNRGGQITTTGGDLVLQASMLANAGGRVEVAGDGRLSINTEQLDGGNGTLQTGGALALRAREATHAGHLQAGQVAIETTRLHNSGQIVQTGAGPMRLVADEGLDNRGGSITSHGVDMAVQTAHLSNHGGQIAHTGAGQLSIQTERLDGGNGTIASSGRLSVQAGELQQGGHMQAAGIEIAATRLDNRGGDIVQTGEAAMRIAAKALDNSGGRIATNAADLRIESATLDNRAGSIEHAGAGLLELRADRVEGDGGRVVSNGALHLQATEIAHGGGATMSAEQITLEATRLVNAAGEIVQRGSGSQSMRIMVREDLDNRGGRVAGNANDMELQAGRLANAGGSIAHAGRGALSITSGQLDGGDGRILGGGSLLLQGMQLTLAGSVQAQQIAISAATLDNRGEIVQTGDASMRLSASGRLSNQGGRIAANAQELRIHAGTLDNTDGTIEHAGAGRLQIQAGRLDGNGGSIVGNGLLQIEAEQIAHGRGARMAAEQIAVVAARLDNQAGEIVQRGTQAMAITASEALDNRGGRIASNAIDMALQSATIANDGGQMVHAGIGRLAIDAGRMEGGDGHITSNGMLAVLADTVANHGGLQAAQIGMATRVLDNRGGQITQTGNQAMRLVATEALNNTGGSIASNAQDMELRSASITNGAGHIEHAGNGQLAIHAETLHGGDGSLVSNAALVLHAGQITHAGRMQADRIDIQAAALDNRGGHIVQTGTADMRIAVAAQLDNRGGRLAGNARDMDITAATLANAGGEIAHAGTGRLAIAAEQLDAGNGRILGNGELRVQAHSLSHSGTMQADRIVIDAGTLANTGLIAQTGETAMQVRTSGMLDNRGGRIAGNGHDMALQAEQVANAGGHIAHAGSGQLSLTAVRFDGGDGEVIGNGTLALQAVEVRNAGRLHAARIAIDATDLANSGEILQTGAGQARVSVGATLDNRAGLIGTAAGSNADLALSAGQVLNQNGRLQADGTLALRAGIDLHNTGGLLRGGNALDVELGGQLRNAGGALEATGPGASLALQAAAIDNQDGRIVNTGTGASRIAAASIVNAGAAGLIGTNGALQLSAATLDNLAGAELSSGQTLDLAVTEQVRNRSSIASGGGVNLEQASARLDNSGGSIVAAGSSRIAVAQLQNDGGRIATATGSQADLVLVAGSLSNGEGILSSDRDLSVQVEGDHTHAGLAHAARDLALKAGGALRNDGVLRASGTLTADAQDMNNMAGASIEAGHVVLRAAGALHNGGEIGGSSAALHADALTNHGAITAGALSITARTLDNIGPQALLGATDDLELQATQALSNTDGASVYAGRDIRITTGALLNRSATIEAGRHIAIDAATVLNERPGVAVARVVTLEENHTMRMPSWWQNRDRNGNGYTPEGTNYSAYQVSYINPADILEQSTVYTPDGYAIGRVVVRTHANDSVFFSGRAGRASADGKHWGQAERMTGADGTRVLYYTARQDGVPNPDQVPGVTSGVWENAQVHTMDSSRVAFSPAYGSCTTNCVRFVAPLDYTDPNTTIIRDTQSVLGPNTSLSELQRDAHVIATEDRLAPGAGTAGRIAAGGDIRVNFSDWMLNDHSDIVAGGALALHGADGAAFENRATTLLRTWRFDGTRHYANGTSAAYRQPDKTEIIGSIGAAVSGQQVDIQAGSIRNVDTSAGSHANLTADLRLSSGVTPQAGTTRRIQNGMLAAQAGGGVSVHAQAADRPAADIALGSAEGAGHGGAAQGASATATNGTDIAIRAQASTGGSGLFQQQPAAEGRTLYATHPRFANAKPWVSSDSMLQTLGLDPALVLKRLGDGFMEQQRIREQITAQTGRHHLAGYSDDDAQYAALLNAGASSAQALDLRVGVALTAAQMAQLTSDIVWLERQRVTLPDGSTQEVLAPRLYLAHLGEATVRPHGALVTGDDVRLQGQDILNRGGVIGQASTGRTVLVASRDIINQGGTVQGRDVALVAARDVRNESLAITQDWSASNARASVTGSHTSLSNTARIEAGRTLQIQAGQDVQDTAGHIAAGGTANVQAGRDIAFGTVDIGHDYRMQMGLASAASNSRQAHAAQIGAGDDLVLSAGRDLQLNGTQARAGGDALVIAGRELNLQAVASTSSSDLRNDPAGSRYRQTHSQTTVQGASVQAGHDLSMRAGALESGDLKVTGSTVSAKGDVQLGASRDVVLASAQTSSLTDHYTHSKSSGLFSKSSTTERDVVSVSGVKGSSVSGNTVAINASRDIVAQAALLQSEGAMHLAATRDIALTTADQTVTETHFKDVRKSATALGKITGLALGGGSLGQTAIVGGKFISSNAALNDATETRTAAIGTTVSAGSLQMASGRDITVQGATMVADHDITAVAGRNLTIESAQNSYRTGSRVATSRSGSVGTFTNPALGNIKQSQSSQGSGVTQSASSVASLQGDVTLIAGGRYAQTASSVLAAGQGGTLVGGDVHIQARDVVIGEAFNTSESSSHSRSSSTVLGGSASVAGISIDTLRNAGGTLEAMSNTSDGRMQALGAVNLALQGKQAYDAAMSIAKGAVGYKVSASISHSKSESQSTASSRAAVGSSIVGADRVSIVATGGAADSNIRVVGSTIGAGSTAHLQADNTIGLEASQSSSEQQGSNRSSGASVGVSFGAGAQNGFTIELGVSKGKGIQNGSEVLHTNTHVTGGEAVHIVSGSNLTLKGAVVDAPQIRADVGGDLRIESLQDTSEQIARQSSSGLNLSLCIPPICYGTSTVSGSAAAAKANGSYASVVEKSGIKAGDGGFQVQVQGSTDLKGGVVSSTQAAIDAKLNEFNTASLTSSDIQNHNVYKASSYAVSASLSAGMGKKESAKTEEQQRAAASAAKTTPGGSAGAGRINVSEASTTASGISGIAGDTKVRTGDASSTGALVKDWNAQALLQDVQAQARITQEFGQHASRAVGDYAQQKHTELVNSDPAEAAKWAEGGVYRVAAHAAVAGLATGTGGAIGAAASASLVPRLGENIANLELPAPLKEVVVLAVGTAVGALAGGTVGATAGMNETANNYLTSADLRNRHQRLKACQDAGDSMCEVQALREYELKSAVNSALIDRNSVLTKSSLEVIRTALERSLESASVDSETRQQTQTSIRELNTIVSSIEKSPVLADAAELALIAADLIGLTKAIGAVKPLITAFAPRLYPNISEAQILEKLGTQSRLGQTPQLVDIADAGSVKQINPTGSTQNCTNCVAVVDNLLRTGNPASALPLENPLPYEALESIYNIRMSGWATRRAIESSLLAKGEGSRAVVYGTDGVTGHVWNAVVQKGRVNYIDGQLQGSGLVNFTDFNYFRFGILP</sequence>
<dbReference type="InterPro" id="IPR028908">
    <property type="entry name" value="Tox-PL_dom"/>
</dbReference>
<dbReference type="SMART" id="SM00912">
    <property type="entry name" value="Haemagg_act"/>
    <property type="match status" value="1"/>
</dbReference>
<dbReference type="Pfam" id="PF05860">
    <property type="entry name" value="TPS"/>
    <property type="match status" value="1"/>
</dbReference>
<feature type="compositionally biased region" description="Polar residues" evidence="1">
    <location>
        <begin position="2610"/>
        <end position="2620"/>
    </location>
</feature>
<dbReference type="NCBIfam" id="TIGR01731">
    <property type="entry name" value="fil_hemag_20aa"/>
    <property type="match status" value="32"/>
</dbReference>
<dbReference type="Pfam" id="PF15644">
    <property type="entry name" value="Gln_amidase"/>
    <property type="match status" value="1"/>
</dbReference>
<accession>A0A368Y8Z6</accession>
<dbReference type="EMBL" id="QPJK01000001">
    <property type="protein sequence ID" value="RCW76672.1"/>
    <property type="molecule type" value="Genomic_DNA"/>
</dbReference>
<dbReference type="InterPro" id="IPR025157">
    <property type="entry name" value="Hemagglutinin_rpt"/>
</dbReference>
<dbReference type="InterPro" id="IPR024973">
    <property type="entry name" value="ESPR"/>
</dbReference>
<evidence type="ECO:0000313" key="3">
    <source>
        <dbReference type="EMBL" id="RCW76672.1"/>
    </source>
</evidence>
<dbReference type="Proteomes" id="UP000252884">
    <property type="component" value="Unassembled WGS sequence"/>
</dbReference>
<dbReference type="NCBIfam" id="TIGR01901">
    <property type="entry name" value="adhes_NPXG"/>
    <property type="match status" value="1"/>
</dbReference>
<feature type="region of interest" description="Disordered" evidence="1">
    <location>
        <begin position="2592"/>
        <end position="2620"/>
    </location>
</feature>
<dbReference type="Gene3D" id="2.160.20.10">
    <property type="entry name" value="Single-stranded right-handed beta-helix, Pectin lyase-like"/>
    <property type="match status" value="1"/>
</dbReference>
<evidence type="ECO:0000259" key="2">
    <source>
        <dbReference type="SMART" id="SM00912"/>
    </source>
</evidence>
<evidence type="ECO:0000313" key="4">
    <source>
        <dbReference type="Proteomes" id="UP000252884"/>
    </source>
</evidence>
<dbReference type="Pfam" id="PF13332">
    <property type="entry name" value="Fil_haemagg_2"/>
    <property type="match status" value="4"/>
</dbReference>
<keyword evidence="4" id="KW-1185">Reference proteome</keyword>
<name>A0A368Y8Z6_9BURK</name>
<protein>
    <submittedName>
        <fullName evidence="3">Filamentous hemagglutinin</fullName>
    </submittedName>
</protein>
<evidence type="ECO:0000256" key="1">
    <source>
        <dbReference type="SAM" id="MobiDB-lite"/>
    </source>
</evidence>